<dbReference type="InterPro" id="IPR024331">
    <property type="entry name" value="DUF3859"/>
</dbReference>
<dbReference type="AlphaFoldDB" id="S9QLB2"/>
<dbReference type="Proteomes" id="UP000015347">
    <property type="component" value="Unassembled WGS sequence"/>
</dbReference>
<feature type="signal peptide" evidence="1">
    <location>
        <begin position="1"/>
        <end position="21"/>
    </location>
</feature>
<keyword evidence="4" id="KW-1185">Reference proteome</keyword>
<dbReference type="Gene3D" id="2.60.40.2390">
    <property type="match status" value="1"/>
</dbReference>
<feature type="domain" description="DUF3859" evidence="2">
    <location>
        <begin position="35"/>
        <end position="162"/>
    </location>
</feature>
<accession>S9QLB2</accession>
<dbReference type="Pfam" id="PF12975">
    <property type="entry name" value="DUF3859"/>
    <property type="match status" value="1"/>
</dbReference>
<dbReference type="RefSeq" id="WP_020042696.1">
    <property type="nucleotide sequence ID" value="NZ_KE557275.1"/>
</dbReference>
<dbReference type="STRING" id="1123237.Salmuc_03033"/>
<proteinExistence type="predicted"/>
<evidence type="ECO:0000256" key="1">
    <source>
        <dbReference type="SAM" id="SignalP"/>
    </source>
</evidence>
<protein>
    <recommendedName>
        <fullName evidence="2">DUF3859 domain-containing protein</fullName>
    </recommendedName>
</protein>
<sequence length="182" mass="19738">MIRRAAALLLPILLAGLPALAEPPRSFTRDPVVLVDHGIICQTTPEGAREAPDTLAGHINLIRQSQDMDITTRVVPAKLGISFGVKFMLAPGSGSQQVQVVVRHPPMGPEGIERESWTATPDETGPSLNLFSFEHPFEMQPGPWSFTLLQEGEVLMEQHFEVVSELAAPAVLSACYGQDFVS</sequence>
<dbReference type="HOGENOM" id="CLU_122789_0_0_5"/>
<gene>
    <name evidence="3" type="ORF">Salmuc_03033</name>
</gene>
<dbReference type="EMBL" id="APVH01000024">
    <property type="protein sequence ID" value="EPX82246.1"/>
    <property type="molecule type" value="Genomic_DNA"/>
</dbReference>
<keyword evidence="1" id="KW-0732">Signal</keyword>
<evidence type="ECO:0000313" key="3">
    <source>
        <dbReference type="EMBL" id="EPX82246.1"/>
    </source>
</evidence>
<evidence type="ECO:0000259" key="2">
    <source>
        <dbReference type="Pfam" id="PF12975"/>
    </source>
</evidence>
<evidence type="ECO:0000313" key="4">
    <source>
        <dbReference type="Proteomes" id="UP000015347"/>
    </source>
</evidence>
<name>S9QLB2_9RHOB</name>
<dbReference type="eggNOG" id="ENOG50335DR">
    <property type="taxonomic scope" value="Bacteria"/>
</dbReference>
<feature type="chain" id="PRO_5004555107" description="DUF3859 domain-containing protein" evidence="1">
    <location>
        <begin position="22"/>
        <end position="182"/>
    </location>
</feature>
<dbReference type="OrthoDB" id="7864302at2"/>
<reference evidence="4" key="1">
    <citation type="journal article" date="2014" name="Stand. Genomic Sci.">
        <title>Genome sequence of the exopolysaccharide-producing Salipiger mucosus type strain (DSM 16094(T)), a moderately halophilic member of the Roseobacter clade.</title>
        <authorList>
            <person name="Riedel T."/>
            <person name="Spring S."/>
            <person name="Fiebig A."/>
            <person name="Petersen J."/>
            <person name="Kyrpides N.C."/>
            <person name="Goker M."/>
            <person name="Klenk H.P."/>
        </authorList>
    </citation>
    <scope>NUCLEOTIDE SEQUENCE [LARGE SCALE GENOMIC DNA]</scope>
    <source>
        <strain evidence="4">DSM 16094</strain>
    </source>
</reference>
<organism evidence="3 4">
    <name type="scientific">Salipiger mucosus DSM 16094</name>
    <dbReference type="NCBI Taxonomy" id="1123237"/>
    <lineage>
        <taxon>Bacteria</taxon>
        <taxon>Pseudomonadati</taxon>
        <taxon>Pseudomonadota</taxon>
        <taxon>Alphaproteobacteria</taxon>
        <taxon>Rhodobacterales</taxon>
        <taxon>Roseobacteraceae</taxon>
        <taxon>Salipiger</taxon>
    </lineage>
</organism>
<comment type="caution">
    <text evidence="3">The sequence shown here is derived from an EMBL/GenBank/DDBJ whole genome shotgun (WGS) entry which is preliminary data.</text>
</comment>